<feature type="compositionally biased region" description="Basic and acidic residues" evidence="1">
    <location>
        <begin position="46"/>
        <end position="58"/>
    </location>
</feature>
<keyword evidence="4" id="KW-1185">Reference proteome</keyword>
<accession>A0AA39NXG8</accession>
<proteinExistence type="predicted"/>
<organism evidence="3 4">
    <name type="scientific">Armillaria luteobubalina</name>
    <dbReference type="NCBI Taxonomy" id="153913"/>
    <lineage>
        <taxon>Eukaryota</taxon>
        <taxon>Fungi</taxon>
        <taxon>Dikarya</taxon>
        <taxon>Basidiomycota</taxon>
        <taxon>Agaricomycotina</taxon>
        <taxon>Agaricomycetes</taxon>
        <taxon>Agaricomycetidae</taxon>
        <taxon>Agaricales</taxon>
        <taxon>Marasmiineae</taxon>
        <taxon>Physalacriaceae</taxon>
        <taxon>Armillaria</taxon>
    </lineage>
</organism>
<name>A0AA39NXG8_9AGAR</name>
<dbReference type="Proteomes" id="UP001175228">
    <property type="component" value="Unassembled WGS sequence"/>
</dbReference>
<protein>
    <submittedName>
        <fullName evidence="3">Uncharacterized protein</fullName>
    </submittedName>
</protein>
<dbReference type="EMBL" id="JAUEPU010000204">
    <property type="protein sequence ID" value="KAK0473658.1"/>
    <property type="molecule type" value="Genomic_DNA"/>
</dbReference>
<sequence length="410" mass="44880">MQRTDSEATDESPFGSGLTTPVDEDLQPFAGLHERLVAEFDLDLQETPRPDRYQKSDTVDTPSKTRSLSKVVTKAKKFARGLVQSSRANVFEDQRMLPILILPTESVEINIEEQPSPTIIAQKTFSDDKPGSALTDLVLANDLSSALAVSKQISKDILDNKDDIETIPSDARFADGLNISILPASTQNIPSGSDHEGSLIQQANSISTTAVKSTSEKPIENDTIEIIEKDDSLIADSTEFLSVEALAPRFPDFSPNTVPSALLKTLLFFPWCVLVGATILLSPQHLEYAAFFPGYIASPSPQGIRRFAHWAEVAFPHVMIFFAFIVCIGTQHLLLGITLAALTVGQSVIAWHDFRYDSEIPVGDDDRQSLYLIAVTIRCSKSFTLKQSPQGYLVGCEEDDTDANGDSETD</sequence>
<feature type="region of interest" description="Disordered" evidence="1">
    <location>
        <begin position="41"/>
        <end position="66"/>
    </location>
</feature>
<comment type="caution">
    <text evidence="3">The sequence shown here is derived from an EMBL/GenBank/DDBJ whole genome shotgun (WGS) entry which is preliminary data.</text>
</comment>
<keyword evidence="2" id="KW-1133">Transmembrane helix</keyword>
<gene>
    <name evidence="3" type="ORF">EDD18DRAFT_1368740</name>
</gene>
<evidence type="ECO:0000313" key="3">
    <source>
        <dbReference type="EMBL" id="KAK0473658.1"/>
    </source>
</evidence>
<reference evidence="3" key="1">
    <citation type="submission" date="2023-06" db="EMBL/GenBank/DDBJ databases">
        <authorList>
            <consortium name="Lawrence Berkeley National Laboratory"/>
            <person name="Ahrendt S."/>
            <person name="Sahu N."/>
            <person name="Indic B."/>
            <person name="Wong-Bajracharya J."/>
            <person name="Merenyi Z."/>
            <person name="Ke H.-M."/>
            <person name="Monk M."/>
            <person name="Kocsube S."/>
            <person name="Drula E."/>
            <person name="Lipzen A."/>
            <person name="Balint B."/>
            <person name="Henrissat B."/>
            <person name="Andreopoulos B."/>
            <person name="Martin F.M."/>
            <person name="Harder C.B."/>
            <person name="Rigling D."/>
            <person name="Ford K.L."/>
            <person name="Foster G.D."/>
            <person name="Pangilinan J."/>
            <person name="Papanicolaou A."/>
            <person name="Barry K."/>
            <person name="LaButti K."/>
            <person name="Viragh M."/>
            <person name="Koriabine M."/>
            <person name="Yan M."/>
            <person name="Riley R."/>
            <person name="Champramary S."/>
            <person name="Plett K.L."/>
            <person name="Tsai I.J."/>
            <person name="Slot J."/>
            <person name="Sipos G."/>
            <person name="Plett J."/>
            <person name="Nagy L.G."/>
            <person name="Grigoriev I.V."/>
        </authorList>
    </citation>
    <scope>NUCLEOTIDE SEQUENCE</scope>
    <source>
        <strain evidence="3">HWK02</strain>
    </source>
</reference>
<evidence type="ECO:0000256" key="2">
    <source>
        <dbReference type="SAM" id="Phobius"/>
    </source>
</evidence>
<feature type="transmembrane region" description="Helical" evidence="2">
    <location>
        <begin position="261"/>
        <end position="281"/>
    </location>
</feature>
<evidence type="ECO:0000256" key="1">
    <source>
        <dbReference type="SAM" id="MobiDB-lite"/>
    </source>
</evidence>
<evidence type="ECO:0000313" key="4">
    <source>
        <dbReference type="Proteomes" id="UP001175228"/>
    </source>
</evidence>
<dbReference type="AlphaFoldDB" id="A0AA39NXG8"/>
<keyword evidence="2" id="KW-0472">Membrane</keyword>
<keyword evidence="2" id="KW-0812">Transmembrane</keyword>
<feature type="region of interest" description="Disordered" evidence="1">
    <location>
        <begin position="1"/>
        <end position="27"/>
    </location>
</feature>